<evidence type="ECO:0000313" key="1">
    <source>
        <dbReference type="EMBL" id="TNN32209.1"/>
    </source>
</evidence>
<sequence>MQTLQLLSQHTLQVYAQPQSPTWLSSVRPPTWESSVSSSICRSTPAFSSMSSILLISWMTSSRPLGLLDTRSTHTAPGWERPWAGSLGVDVSPMVTPFRRLLAASGASLVSSVVTHNEGKTRSFCSSSCSCTVNALRRAAATLRNETAWPGVLLLLTVEVRLTTSSSGRPWLLTMGGGPLLLSAGTFSSTTGETQYE</sequence>
<keyword evidence="2" id="KW-1185">Reference proteome</keyword>
<dbReference type="EMBL" id="SRLO01002843">
    <property type="protein sequence ID" value="TNN32209.1"/>
    <property type="molecule type" value="Genomic_DNA"/>
</dbReference>
<dbReference type="AlphaFoldDB" id="A0A4Z2ETT3"/>
<dbReference type="Proteomes" id="UP000314294">
    <property type="component" value="Unassembled WGS sequence"/>
</dbReference>
<organism evidence="1 2">
    <name type="scientific">Liparis tanakae</name>
    <name type="common">Tanaka's snailfish</name>
    <dbReference type="NCBI Taxonomy" id="230148"/>
    <lineage>
        <taxon>Eukaryota</taxon>
        <taxon>Metazoa</taxon>
        <taxon>Chordata</taxon>
        <taxon>Craniata</taxon>
        <taxon>Vertebrata</taxon>
        <taxon>Euteleostomi</taxon>
        <taxon>Actinopterygii</taxon>
        <taxon>Neopterygii</taxon>
        <taxon>Teleostei</taxon>
        <taxon>Neoteleostei</taxon>
        <taxon>Acanthomorphata</taxon>
        <taxon>Eupercaria</taxon>
        <taxon>Perciformes</taxon>
        <taxon>Cottioidei</taxon>
        <taxon>Cottales</taxon>
        <taxon>Liparidae</taxon>
        <taxon>Liparis</taxon>
    </lineage>
</organism>
<accession>A0A4Z2ETT3</accession>
<reference evidence="1 2" key="1">
    <citation type="submission" date="2019-03" db="EMBL/GenBank/DDBJ databases">
        <title>First draft genome of Liparis tanakae, snailfish: a comprehensive survey of snailfish specific genes.</title>
        <authorList>
            <person name="Kim W."/>
            <person name="Song I."/>
            <person name="Jeong J.-H."/>
            <person name="Kim D."/>
            <person name="Kim S."/>
            <person name="Ryu S."/>
            <person name="Song J.Y."/>
            <person name="Lee S.K."/>
        </authorList>
    </citation>
    <scope>NUCLEOTIDE SEQUENCE [LARGE SCALE GENOMIC DNA]</scope>
    <source>
        <tissue evidence="1">Muscle</tissue>
    </source>
</reference>
<name>A0A4Z2ETT3_9TELE</name>
<gene>
    <name evidence="1" type="ORF">EYF80_057634</name>
</gene>
<protein>
    <submittedName>
        <fullName evidence="1">Uncharacterized protein</fullName>
    </submittedName>
</protein>
<proteinExistence type="predicted"/>
<comment type="caution">
    <text evidence="1">The sequence shown here is derived from an EMBL/GenBank/DDBJ whole genome shotgun (WGS) entry which is preliminary data.</text>
</comment>
<evidence type="ECO:0000313" key="2">
    <source>
        <dbReference type="Proteomes" id="UP000314294"/>
    </source>
</evidence>